<comment type="caution">
    <text evidence="2">The sequence shown here is derived from an EMBL/GenBank/DDBJ whole genome shotgun (WGS) entry which is preliminary data.</text>
</comment>
<dbReference type="AlphaFoldDB" id="A0A1Y2AZY2"/>
<keyword evidence="3" id="KW-1185">Reference proteome</keyword>
<keyword evidence="1" id="KW-0812">Transmembrane</keyword>
<reference evidence="2 3" key="1">
    <citation type="submission" date="2016-07" db="EMBL/GenBank/DDBJ databases">
        <title>Pervasive Adenine N6-methylation of Active Genes in Fungi.</title>
        <authorList>
            <consortium name="DOE Joint Genome Institute"/>
            <person name="Mondo S.J."/>
            <person name="Dannebaum R.O."/>
            <person name="Kuo R.C."/>
            <person name="Labutti K."/>
            <person name="Haridas S."/>
            <person name="Kuo A."/>
            <person name="Salamov A."/>
            <person name="Ahrendt S.R."/>
            <person name="Lipzen A."/>
            <person name="Sullivan W."/>
            <person name="Andreopoulos W.B."/>
            <person name="Clum A."/>
            <person name="Lindquist E."/>
            <person name="Daum C."/>
            <person name="Ramamoorthy G.K."/>
            <person name="Gryganskyi A."/>
            <person name="Culley D."/>
            <person name="Magnuson J.K."/>
            <person name="James T.Y."/>
            <person name="O'Malley M.A."/>
            <person name="Stajich J.E."/>
            <person name="Spatafora J.W."/>
            <person name="Visel A."/>
            <person name="Grigoriev I.V."/>
        </authorList>
    </citation>
    <scope>NUCLEOTIDE SEQUENCE [LARGE SCALE GENOMIC DNA]</scope>
    <source>
        <strain evidence="2 3">68-887.2</strain>
    </source>
</reference>
<proteinExistence type="predicted"/>
<feature type="transmembrane region" description="Helical" evidence="1">
    <location>
        <begin position="97"/>
        <end position="117"/>
    </location>
</feature>
<name>A0A1Y2AZY2_9TREE</name>
<feature type="transmembrane region" description="Helical" evidence="1">
    <location>
        <begin position="129"/>
        <end position="153"/>
    </location>
</feature>
<evidence type="ECO:0008006" key="4">
    <source>
        <dbReference type="Google" id="ProtNLM"/>
    </source>
</evidence>
<protein>
    <recommendedName>
        <fullName evidence="4">SUR7/PalI family-domain-containing protein</fullName>
    </recommendedName>
</protein>
<feature type="transmembrane region" description="Helical" evidence="1">
    <location>
        <begin position="173"/>
        <end position="193"/>
    </location>
</feature>
<sequence>MAISTRLRDSRPTRTRPLIAWHTLSVLLGALTALFLILSGLTGPSTEYWWLDVTVSGTTWNFGGLGACPAGQSQIECSSSGHQPPGDWDGVKNDLRWHIAFGIMLVFAIVLETTLILHRPHRAAAERLALWTNFLLPLMLFGLGALTLGIDFAVVGHLKSRSSAQDVRLKPSFWLTILALIGCASWTFLSLYLRQVAIWTHAEDVVEKEPTPEPWTLGGALRSLWPWGTGKAEPADDAA</sequence>
<evidence type="ECO:0000313" key="2">
    <source>
        <dbReference type="EMBL" id="ORY28123.1"/>
    </source>
</evidence>
<organism evidence="2 3">
    <name type="scientific">Naematelia encephala</name>
    <dbReference type="NCBI Taxonomy" id="71784"/>
    <lineage>
        <taxon>Eukaryota</taxon>
        <taxon>Fungi</taxon>
        <taxon>Dikarya</taxon>
        <taxon>Basidiomycota</taxon>
        <taxon>Agaricomycotina</taxon>
        <taxon>Tremellomycetes</taxon>
        <taxon>Tremellales</taxon>
        <taxon>Naemateliaceae</taxon>
        <taxon>Naematelia</taxon>
    </lineage>
</organism>
<gene>
    <name evidence="2" type="ORF">BCR39DRAFT_599108</name>
</gene>
<dbReference type="InParanoid" id="A0A1Y2AZY2"/>
<keyword evidence="1" id="KW-1133">Transmembrane helix</keyword>
<accession>A0A1Y2AZY2</accession>
<evidence type="ECO:0000313" key="3">
    <source>
        <dbReference type="Proteomes" id="UP000193986"/>
    </source>
</evidence>
<dbReference type="Proteomes" id="UP000193986">
    <property type="component" value="Unassembled WGS sequence"/>
</dbReference>
<dbReference type="EMBL" id="MCFC01000033">
    <property type="protein sequence ID" value="ORY28123.1"/>
    <property type="molecule type" value="Genomic_DNA"/>
</dbReference>
<feature type="transmembrane region" description="Helical" evidence="1">
    <location>
        <begin position="21"/>
        <end position="41"/>
    </location>
</feature>
<evidence type="ECO:0000256" key="1">
    <source>
        <dbReference type="SAM" id="Phobius"/>
    </source>
</evidence>
<keyword evidence="1" id="KW-0472">Membrane</keyword>